<dbReference type="NCBIfam" id="TIGR01703">
    <property type="entry name" value="hybrid_clust"/>
    <property type="match status" value="1"/>
</dbReference>
<evidence type="ECO:0000256" key="6">
    <source>
        <dbReference type="HAMAP-Rule" id="MF_00069"/>
    </source>
</evidence>
<dbReference type="RefSeq" id="WP_344554976.1">
    <property type="nucleotide sequence ID" value="NZ_BAAATG010000001.1"/>
</dbReference>
<dbReference type="PANTHER" id="PTHR30109:SF0">
    <property type="entry name" value="HYDROXYLAMINE REDUCTASE"/>
    <property type="match status" value="1"/>
</dbReference>
<dbReference type="InterPro" id="IPR010048">
    <property type="entry name" value="Hydroxylam_reduct"/>
</dbReference>
<dbReference type="InterPro" id="IPR011254">
    <property type="entry name" value="Prismane-like_sf"/>
</dbReference>
<dbReference type="NCBIfam" id="NF003658">
    <property type="entry name" value="PRK05290.1"/>
    <property type="match status" value="1"/>
</dbReference>
<protein>
    <recommendedName>
        <fullName evidence="6">Hydroxylamine reductase</fullName>
        <ecNumber evidence="6">1.7.99.1</ecNumber>
    </recommendedName>
    <alternativeName>
        <fullName evidence="6">Hybrid-cluster protein</fullName>
        <shortName evidence="6">HCP</shortName>
    </alternativeName>
    <alternativeName>
        <fullName evidence="6">Prismane protein</fullName>
    </alternativeName>
</protein>
<feature type="binding site" description="via persulfide group" evidence="6">
    <location>
        <position position="411"/>
    </location>
    <ligand>
        <name>hybrid [4Fe-2O-2S] cluster</name>
        <dbReference type="ChEBI" id="CHEBI:60519"/>
    </ligand>
</feature>
<dbReference type="EC" id="1.7.99.1" evidence="6"/>
<dbReference type="PANTHER" id="PTHR30109">
    <property type="entry name" value="HYDROXYLAMINE REDUCTASE"/>
    <property type="match status" value="1"/>
</dbReference>
<dbReference type="InterPro" id="IPR016099">
    <property type="entry name" value="Prismane-like_a/b-sand"/>
</dbReference>
<dbReference type="Proteomes" id="UP001596035">
    <property type="component" value="Unassembled WGS sequence"/>
</dbReference>
<evidence type="ECO:0000313" key="7">
    <source>
        <dbReference type="EMBL" id="MFC5242099.1"/>
    </source>
</evidence>
<comment type="cofactor">
    <cofactor evidence="6">
        <name>hybrid [4Fe-2O-2S] cluster</name>
        <dbReference type="ChEBI" id="CHEBI:60519"/>
    </cofactor>
    <text evidence="6">Binds 1 hybrid [4Fe-2O-2S] cluster.</text>
</comment>
<feature type="binding site" evidence="6">
    <location>
        <position position="501"/>
    </location>
    <ligand>
        <name>hybrid [4Fe-2O-2S] cluster</name>
        <dbReference type="ChEBI" id="CHEBI:60519"/>
    </ligand>
</feature>
<feature type="binding site" evidence="6">
    <location>
        <position position="439"/>
    </location>
    <ligand>
        <name>hybrid [4Fe-2O-2S] cluster</name>
        <dbReference type="ChEBI" id="CHEBI:60519"/>
    </ligand>
</feature>
<feature type="binding site" evidence="6">
    <location>
        <position position="7"/>
    </location>
    <ligand>
        <name>[4Fe-4S] cluster</name>
        <dbReference type="ChEBI" id="CHEBI:49883"/>
    </ligand>
</feature>
<dbReference type="SUPFAM" id="SSF56821">
    <property type="entry name" value="Prismane protein-like"/>
    <property type="match status" value="1"/>
</dbReference>
<feature type="binding site" evidence="6">
    <location>
        <position position="465"/>
    </location>
    <ligand>
        <name>hybrid [4Fe-2O-2S] cluster</name>
        <dbReference type="ChEBI" id="CHEBI:60519"/>
    </ligand>
</feature>
<keyword evidence="4 6" id="KW-0408">Iron</keyword>
<keyword evidence="2 6" id="KW-0479">Metal-binding</keyword>
<comment type="similarity">
    <text evidence="6">Belongs to the HCP family.</text>
</comment>
<dbReference type="Pfam" id="PF03063">
    <property type="entry name" value="Prismane"/>
    <property type="match status" value="1"/>
</dbReference>
<keyword evidence="5 6" id="KW-0411">Iron-sulfur</keyword>
<comment type="subcellular location">
    <subcellularLocation>
        <location evidence="6">Cytoplasm</location>
    </subcellularLocation>
</comment>
<feature type="binding site" evidence="6">
    <location>
        <position position="324"/>
    </location>
    <ligand>
        <name>hybrid [4Fe-2O-2S] cluster</name>
        <dbReference type="ChEBI" id="CHEBI:60519"/>
    </ligand>
</feature>
<feature type="binding site" evidence="6">
    <location>
        <position position="10"/>
    </location>
    <ligand>
        <name>[4Fe-4S] cluster</name>
        <dbReference type="ChEBI" id="CHEBI:49883"/>
    </ligand>
</feature>
<dbReference type="Gene3D" id="3.40.50.2030">
    <property type="match status" value="2"/>
</dbReference>
<comment type="caution">
    <text evidence="7">The sequence shown here is derived from an EMBL/GenBank/DDBJ whole genome shotgun (WGS) entry which is preliminary data.</text>
</comment>
<dbReference type="PIRSF" id="PIRSF000076">
    <property type="entry name" value="HCP"/>
    <property type="match status" value="1"/>
</dbReference>
<feature type="binding site" evidence="6">
    <location>
        <position position="499"/>
    </location>
    <ligand>
        <name>hybrid [4Fe-2O-2S] cluster</name>
        <dbReference type="ChEBI" id="CHEBI:60519"/>
    </ligand>
</feature>
<sequence>MAHDMFCYQCEQTDRTGGTAGCTVKGNCGKDATTAALQDLLIHVCKGISQHARAAAERGVGLDREAAAFVVHGMFSTLTNVNFNATRFVKMIHEGAALRDRVRAAHEQAAREAGEEPAELSGPAAFRPAAKVDDLLLQAAEAGILADAEEVGADITGLRAFVLYSLKGVCAYAHHARVVDYRSDEVDSEIEGHLAYLADGPSDREELLQRVLAVGATNLKVMELLDSANTGTFGTPRPTKVKVSAVRGKAVLVSGHGFDELLEILKQTEGTGIQVYTHGEMLPAHSYPELNRYEHLAGNYGGAWQDQQQDFAAFPGPIVMTSNCLIEPLPAYKTRTFTTGPVGWPGVRHIGDYDFKGVVRAAKGTPGFPADEPEKEITIGYGRRALLEIGDDIVGAITSGDIRHMFLIGGCDGTAPGRDYYTELATSTPAESVILTLGCNKYRFNKLTHGTTPGGLPRLLDVGQCNDTYSAIRVAETLATAMDRTVNDLPLTLVLAWFEQKALAILTTVLHLGLRNVRTGPSVPAFVTEPVWNLLSERFGLRTSRSAQQDLADALGATR</sequence>
<evidence type="ECO:0000256" key="2">
    <source>
        <dbReference type="ARBA" id="ARBA00022723"/>
    </source>
</evidence>
<feature type="modified residue" description="Cysteine persulfide" evidence="6">
    <location>
        <position position="411"/>
    </location>
</feature>
<comment type="function">
    <text evidence="6">Catalyzes the reduction of hydroxylamine to form NH(3) and H(2)O.</text>
</comment>
<evidence type="ECO:0000256" key="3">
    <source>
        <dbReference type="ARBA" id="ARBA00023002"/>
    </source>
</evidence>
<dbReference type="HAMAP" id="MF_00069">
    <property type="entry name" value="Hydroxylam_reduct"/>
    <property type="match status" value="1"/>
</dbReference>
<keyword evidence="1 6" id="KW-0963">Cytoplasm</keyword>
<dbReference type="InterPro" id="IPR004137">
    <property type="entry name" value="HCP/CODH"/>
</dbReference>
<feature type="binding site" evidence="6">
    <location>
        <position position="256"/>
    </location>
    <ligand>
        <name>hybrid [4Fe-2O-2S] cluster</name>
        <dbReference type="ChEBI" id="CHEBI:60519"/>
    </ligand>
</feature>
<name>A0ABW0DWD5_9ACTN</name>
<feature type="binding site" evidence="6">
    <location>
        <position position="280"/>
    </location>
    <ligand>
        <name>hybrid [4Fe-2O-2S] cluster</name>
        <dbReference type="ChEBI" id="CHEBI:60519"/>
    </ligand>
</feature>
<evidence type="ECO:0000256" key="4">
    <source>
        <dbReference type="ARBA" id="ARBA00023004"/>
    </source>
</evidence>
<evidence type="ECO:0000256" key="5">
    <source>
        <dbReference type="ARBA" id="ARBA00023014"/>
    </source>
</evidence>
<feature type="binding site" evidence="6">
    <location>
        <position position="22"/>
    </location>
    <ligand>
        <name>[4Fe-4S] cluster</name>
        <dbReference type="ChEBI" id="CHEBI:49883"/>
    </ligand>
</feature>
<evidence type="ECO:0000256" key="1">
    <source>
        <dbReference type="ARBA" id="ARBA00022490"/>
    </source>
</evidence>
<dbReference type="GO" id="GO:0050418">
    <property type="term" value="F:hydroxylamine reductase activity"/>
    <property type="evidence" value="ECO:0007669"/>
    <property type="project" value="UniProtKB-EC"/>
</dbReference>
<dbReference type="Gene3D" id="1.20.1270.20">
    <property type="match status" value="2"/>
</dbReference>
<accession>A0ABW0DWD5</accession>
<gene>
    <name evidence="6 7" type="primary">hcp</name>
    <name evidence="7" type="synonym">priS</name>
    <name evidence="7" type="ORF">ACFPWV_19630</name>
</gene>
<keyword evidence="6" id="KW-0004">4Fe-4S</keyword>
<evidence type="ECO:0000313" key="8">
    <source>
        <dbReference type="Proteomes" id="UP001596035"/>
    </source>
</evidence>
<keyword evidence="8" id="KW-1185">Reference proteome</keyword>
<comment type="catalytic activity">
    <reaction evidence="6">
        <text>A + NH4(+) + H2O = hydroxylamine + AH2 + H(+)</text>
        <dbReference type="Rhea" id="RHEA:22052"/>
        <dbReference type="ChEBI" id="CHEBI:13193"/>
        <dbReference type="ChEBI" id="CHEBI:15377"/>
        <dbReference type="ChEBI" id="CHEBI:15378"/>
        <dbReference type="ChEBI" id="CHEBI:15429"/>
        <dbReference type="ChEBI" id="CHEBI:17499"/>
        <dbReference type="ChEBI" id="CHEBI:28938"/>
        <dbReference type="EC" id="1.7.99.1"/>
    </reaction>
</comment>
<comment type="cofactor">
    <cofactor evidence="6">
        <name>[4Fe-4S] cluster</name>
        <dbReference type="ChEBI" id="CHEBI:49883"/>
    </cofactor>
    <text evidence="6">Binds 1 [4Fe-4S] cluster.</text>
</comment>
<dbReference type="EMBL" id="JBHSKN010000018">
    <property type="protein sequence ID" value="MFC5242099.1"/>
    <property type="molecule type" value="Genomic_DNA"/>
</dbReference>
<feature type="binding site" evidence="6">
    <location>
        <position position="28"/>
    </location>
    <ligand>
        <name>[4Fe-4S] cluster</name>
        <dbReference type="ChEBI" id="CHEBI:49883"/>
    </ligand>
</feature>
<proteinExistence type="inferred from homology"/>
<dbReference type="InterPro" id="IPR016100">
    <property type="entry name" value="Prismane_a-bundle"/>
</dbReference>
<organism evidence="7 8">
    <name type="scientific">Streptomyces atrovirens</name>
    <dbReference type="NCBI Taxonomy" id="285556"/>
    <lineage>
        <taxon>Bacteria</taxon>
        <taxon>Bacillati</taxon>
        <taxon>Actinomycetota</taxon>
        <taxon>Actinomycetes</taxon>
        <taxon>Kitasatosporales</taxon>
        <taxon>Streptomycetaceae</taxon>
        <taxon>Streptomyces</taxon>
    </lineage>
</organism>
<reference evidence="8" key="1">
    <citation type="journal article" date="2019" name="Int. J. Syst. Evol. Microbiol.">
        <title>The Global Catalogue of Microorganisms (GCM) 10K type strain sequencing project: providing services to taxonomists for standard genome sequencing and annotation.</title>
        <authorList>
            <consortium name="The Broad Institute Genomics Platform"/>
            <consortium name="The Broad Institute Genome Sequencing Center for Infectious Disease"/>
            <person name="Wu L."/>
            <person name="Ma J."/>
        </authorList>
    </citation>
    <scope>NUCLEOTIDE SEQUENCE [LARGE SCALE GENOMIC DNA]</scope>
    <source>
        <strain evidence="8">CGMCC 4.7131</strain>
    </source>
</reference>
<keyword evidence="3 6" id="KW-0560">Oxidoreductase</keyword>